<dbReference type="PANTHER" id="PTHR21397">
    <property type="entry name" value="CHROMATIN COMPLEXES SUBUNIT BAP18-RELATED"/>
    <property type="match status" value="1"/>
</dbReference>
<keyword evidence="3" id="KW-1185">Reference proteome</keyword>
<dbReference type="Proteomes" id="UP001054837">
    <property type="component" value="Unassembled WGS sequence"/>
</dbReference>
<proteinExistence type="predicted"/>
<dbReference type="AlphaFoldDB" id="A0AAV4QJF5"/>
<accession>A0AAV4QJF5</accession>
<dbReference type="GO" id="GO:0071339">
    <property type="term" value="C:MLL1 complex"/>
    <property type="evidence" value="ECO:0007669"/>
    <property type="project" value="TreeGrafter"/>
</dbReference>
<organism evidence="2 3">
    <name type="scientific">Caerostris darwini</name>
    <dbReference type="NCBI Taxonomy" id="1538125"/>
    <lineage>
        <taxon>Eukaryota</taxon>
        <taxon>Metazoa</taxon>
        <taxon>Ecdysozoa</taxon>
        <taxon>Arthropoda</taxon>
        <taxon>Chelicerata</taxon>
        <taxon>Arachnida</taxon>
        <taxon>Araneae</taxon>
        <taxon>Araneomorphae</taxon>
        <taxon>Entelegynae</taxon>
        <taxon>Araneoidea</taxon>
        <taxon>Araneidae</taxon>
        <taxon>Caerostris</taxon>
    </lineage>
</organism>
<evidence type="ECO:0000313" key="3">
    <source>
        <dbReference type="Proteomes" id="UP001054837"/>
    </source>
</evidence>
<feature type="region of interest" description="Disordered" evidence="1">
    <location>
        <begin position="89"/>
        <end position="114"/>
    </location>
</feature>
<sequence length="133" mass="14508">MSDPEKLKVGEIFVAAGAAFTKMAELITSLQKVGEASTSSGKWSLQEIQMLQSAVKPFIAELRRIQSTVQSHNDSEVISSVRDATDFIDLKESSTESDKKPSNDKEMALNTAVSLPPKRNLTSCPTFNIICDT</sequence>
<dbReference type="GO" id="GO:0016589">
    <property type="term" value="C:NURF complex"/>
    <property type="evidence" value="ECO:0007669"/>
    <property type="project" value="TreeGrafter"/>
</dbReference>
<evidence type="ECO:0000313" key="2">
    <source>
        <dbReference type="EMBL" id="GIY08387.1"/>
    </source>
</evidence>
<protein>
    <submittedName>
        <fullName evidence="2">Chromatin complexes subunit BAP18</fullName>
    </submittedName>
</protein>
<evidence type="ECO:0000256" key="1">
    <source>
        <dbReference type="SAM" id="MobiDB-lite"/>
    </source>
</evidence>
<name>A0AAV4QJF5_9ARAC</name>
<dbReference type="PANTHER" id="PTHR21397:SF2">
    <property type="entry name" value="CHROMATIN COMPLEXES SUBUNIT BAP18"/>
    <property type="match status" value="1"/>
</dbReference>
<comment type="caution">
    <text evidence="2">The sequence shown here is derived from an EMBL/GenBank/DDBJ whole genome shotgun (WGS) entry which is preliminary data.</text>
</comment>
<gene>
    <name evidence="2" type="primary">Bap18</name>
    <name evidence="2" type="ORF">CDAR_274662</name>
</gene>
<feature type="compositionally biased region" description="Basic and acidic residues" evidence="1">
    <location>
        <begin position="89"/>
        <end position="107"/>
    </location>
</feature>
<dbReference type="EMBL" id="BPLQ01004492">
    <property type="protein sequence ID" value="GIY08387.1"/>
    <property type="molecule type" value="Genomic_DNA"/>
</dbReference>
<reference evidence="2 3" key="1">
    <citation type="submission" date="2021-06" db="EMBL/GenBank/DDBJ databases">
        <title>Caerostris darwini draft genome.</title>
        <authorList>
            <person name="Kono N."/>
            <person name="Arakawa K."/>
        </authorList>
    </citation>
    <scope>NUCLEOTIDE SEQUENCE [LARGE SCALE GENOMIC DNA]</scope>
</reference>